<sequence length="248" mass="27164">MGITISNYVWSLIEAGNFTAIPDNLFNVLMYHELIVPADEDELEEVITRNQLMALDTSGAELSVYLGSAAVLDEELQHTIARLLDEHGAATKKKLVLIVAGASVAAGLQRIHWLSSFLNTLGPVAAQQKEYQLVSLSGSNSAPVPPFTKVLQARVTKVSLVLPVEQAHVPLVFQELRALQGPMAGQPPAPVAIQLLTTSATTRVTEVVQEFQQLKQALSTDIFVQLLPRQPPMPKMARRSRNWPGFRK</sequence>
<dbReference type="KEGG" id="hcu:MUN79_02765"/>
<proteinExistence type="predicted"/>
<dbReference type="EMBL" id="CP095046">
    <property type="protein sequence ID" value="UOQ72924.1"/>
    <property type="molecule type" value="Genomic_DNA"/>
</dbReference>
<organism evidence="1 2">
    <name type="scientific">Hymenobacter cellulosilyticus</name>
    <dbReference type="NCBI Taxonomy" id="2932248"/>
    <lineage>
        <taxon>Bacteria</taxon>
        <taxon>Pseudomonadati</taxon>
        <taxon>Bacteroidota</taxon>
        <taxon>Cytophagia</taxon>
        <taxon>Cytophagales</taxon>
        <taxon>Hymenobacteraceae</taxon>
        <taxon>Hymenobacter</taxon>
    </lineage>
</organism>
<dbReference type="Proteomes" id="UP000831796">
    <property type="component" value="Chromosome"/>
</dbReference>
<gene>
    <name evidence="1" type="ORF">MUN79_02765</name>
</gene>
<dbReference type="AlphaFoldDB" id="A0A8T9Q5T5"/>
<keyword evidence="2" id="KW-1185">Reference proteome</keyword>
<reference evidence="1" key="1">
    <citation type="submission" date="2022-04" db="EMBL/GenBank/DDBJ databases">
        <title>Hymenobacter sp. isolated from the air.</title>
        <authorList>
            <person name="Won M."/>
            <person name="Lee C.-M."/>
            <person name="Woen H.-Y."/>
            <person name="Kwon S.-W."/>
        </authorList>
    </citation>
    <scope>NUCLEOTIDE SEQUENCE</scope>
    <source>
        <strain evidence="1">5116S-3</strain>
    </source>
</reference>
<dbReference type="RefSeq" id="WP_244676282.1">
    <property type="nucleotide sequence ID" value="NZ_CP095046.1"/>
</dbReference>
<name>A0A8T9Q5T5_9BACT</name>
<evidence type="ECO:0000313" key="1">
    <source>
        <dbReference type="EMBL" id="UOQ72924.1"/>
    </source>
</evidence>
<accession>A0A8T9Q5T5</accession>
<evidence type="ECO:0000313" key="2">
    <source>
        <dbReference type="Proteomes" id="UP000831796"/>
    </source>
</evidence>
<protein>
    <submittedName>
        <fullName evidence="1">Uncharacterized protein</fullName>
    </submittedName>
</protein>